<dbReference type="PANTHER" id="PTHR43451">
    <property type="entry name" value="ACETYLTRANSFERASE (GNAT) FAMILY PROTEIN"/>
    <property type="match status" value="1"/>
</dbReference>
<keyword evidence="2" id="KW-0012">Acyltransferase</keyword>
<protein>
    <submittedName>
        <fullName evidence="2">Putative N-acetyltransferase YafP</fullName>
        <ecNumber evidence="2">2.3.1.-</ecNumber>
    </submittedName>
</protein>
<dbReference type="EMBL" id="CP036263">
    <property type="protein sequence ID" value="QDS97405.1"/>
    <property type="molecule type" value="Genomic_DNA"/>
</dbReference>
<evidence type="ECO:0000259" key="1">
    <source>
        <dbReference type="PROSITE" id="PS51186"/>
    </source>
</evidence>
<dbReference type="Proteomes" id="UP000319852">
    <property type="component" value="Chromosome"/>
</dbReference>
<feature type="domain" description="N-acetyltransferase" evidence="1">
    <location>
        <begin position="24"/>
        <end position="177"/>
    </location>
</feature>
<dbReference type="EC" id="2.3.1.-" evidence="2"/>
<name>A0A517MRA3_9BACT</name>
<organism evidence="2 3">
    <name type="scientific">Adhaeretor mobilis</name>
    <dbReference type="NCBI Taxonomy" id="1930276"/>
    <lineage>
        <taxon>Bacteria</taxon>
        <taxon>Pseudomonadati</taxon>
        <taxon>Planctomycetota</taxon>
        <taxon>Planctomycetia</taxon>
        <taxon>Pirellulales</taxon>
        <taxon>Lacipirellulaceae</taxon>
        <taxon>Adhaeretor</taxon>
    </lineage>
</organism>
<sequence>MVIAELHLGRCPANSDLFPDVTDLLIRKLDPGEELTLRPIFYSAIHEIACHDYTPEQIAAWAPAKYCESDWVKRLRSNQPFVVESDGQLIAFADLQSNGLIDQFFVAASSVRQGVGTLLMNRLLEVAKEKSIAKLHSNVSLTAEAFFRKFGFEIEQRQIAVVSGVELPNARMAKLLVPG</sequence>
<accession>A0A517MRA3</accession>
<dbReference type="KEGG" id="amob:HG15A2_06660"/>
<dbReference type="AlphaFoldDB" id="A0A517MRA3"/>
<evidence type="ECO:0000313" key="2">
    <source>
        <dbReference type="EMBL" id="QDS97405.1"/>
    </source>
</evidence>
<reference evidence="2 3" key="1">
    <citation type="submission" date="2019-02" db="EMBL/GenBank/DDBJ databases">
        <title>Deep-cultivation of Planctomycetes and their phenomic and genomic characterization uncovers novel biology.</title>
        <authorList>
            <person name="Wiegand S."/>
            <person name="Jogler M."/>
            <person name="Boedeker C."/>
            <person name="Pinto D."/>
            <person name="Vollmers J."/>
            <person name="Rivas-Marin E."/>
            <person name="Kohn T."/>
            <person name="Peeters S.H."/>
            <person name="Heuer A."/>
            <person name="Rast P."/>
            <person name="Oberbeckmann S."/>
            <person name="Bunk B."/>
            <person name="Jeske O."/>
            <person name="Meyerdierks A."/>
            <person name="Storesund J.E."/>
            <person name="Kallscheuer N."/>
            <person name="Luecker S."/>
            <person name="Lage O.M."/>
            <person name="Pohl T."/>
            <person name="Merkel B.J."/>
            <person name="Hornburger P."/>
            <person name="Mueller R.-W."/>
            <person name="Bruemmer F."/>
            <person name="Labrenz M."/>
            <person name="Spormann A.M."/>
            <person name="Op den Camp H."/>
            <person name="Overmann J."/>
            <person name="Amann R."/>
            <person name="Jetten M.S.M."/>
            <person name="Mascher T."/>
            <person name="Medema M.H."/>
            <person name="Devos D.P."/>
            <person name="Kaster A.-K."/>
            <person name="Ovreas L."/>
            <person name="Rohde M."/>
            <person name="Galperin M.Y."/>
            <person name="Jogler C."/>
        </authorList>
    </citation>
    <scope>NUCLEOTIDE SEQUENCE [LARGE SCALE GENOMIC DNA]</scope>
    <source>
        <strain evidence="2 3">HG15A2</strain>
    </source>
</reference>
<dbReference type="PROSITE" id="PS51186">
    <property type="entry name" value="GNAT"/>
    <property type="match status" value="1"/>
</dbReference>
<keyword evidence="2" id="KW-0808">Transferase</keyword>
<dbReference type="Gene3D" id="3.40.630.30">
    <property type="match status" value="1"/>
</dbReference>
<dbReference type="InterPro" id="IPR016181">
    <property type="entry name" value="Acyl_CoA_acyltransferase"/>
</dbReference>
<dbReference type="InterPro" id="IPR052564">
    <property type="entry name" value="N-acetyltrans/Recomb-assoc"/>
</dbReference>
<dbReference type="Pfam" id="PF13673">
    <property type="entry name" value="Acetyltransf_10"/>
    <property type="match status" value="1"/>
</dbReference>
<dbReference type="InterPro" id="IPR000182">
    <property type="entry name" value="GNAT_dom"/>
</dbReference>
<proteinExistence type="predicted"/>
<gene>
    <name evidence="2" type="primary">yafP</name>
    <name evidence="2" type="ORF">HG15A2_06660</name>
</gene>
<dbReference type="SUPFAM" id="SSF55729">
    <property type="entry name" value="Acyl-CoA N-acyltransferases (Nat)"/>
    <property type="match status" value="1"/>
</dbReference>
<dbReference type="PANTHER" id="PTHR43451:SF1">
    <property type="entry name" value="ACETYLTRANSFERASE"/>
    <property type="match status" value="1"/>
</dbReference>
<keyword evidence="3" id="KW-1185">Reference proteome</keyword>
<dbReference type="GO" id="GO:0016747">
    <property type="term" value="F:acyltransferase activity, transferring groups other than amino-acyl groups"/>
    <property type="evidence" value="ECO:0007669"/>
    <property type="project" value="InterPro"/>
</dbReference>
<dbReference type="CDD" id="cd04301">
    <property type="entry name" value="NAT_SF"/>
    <property type="match status" value="1"/>
</dbReference>
<evidence type="ECO:0000313" key="3">
    <source>
        <dbReference type="Proteomes" id="UP000319852"/>
    </source>
</evidence>